<protein>
    <submittedName>
        <fullName evidence="3">DUF3857 domain-containing protein</fullName>
    </submittedName>
</protein>
<organism evidence="3 4">
    <name type="scientific">Horticoccus luteus</name>
    <dbReference type="NCBI Taxonomy" id="2862869"/>
    <lineage>
        <taxon>Bacteria</taxon>
        <taxon>Pseudomonadati</taxon>
        <taxon>Verrucomicrobiota</taxon>
        <taxon>Opitutia</taxon>
        <taxon>Opitutales</taxon>
        <taxon>Opitutaceae</taxon>
        <taxon>Horticoccus</taxon>
    </lineage>
</organism>
<evidence type="ECO:0000313" key="4">
    <source>
        <dbReference type="Proteomes" id="UP000825051"/>
    </source>
</evidence>
<evidence type="ECO:0000259" key="2">
    <source>
        <dbReference type="Pfam" id="PF12969"/>
    </source>
</evidence>
<feature type="signal peptide" evidence="1">
    <location>
        <begin position="1"/>
        <end position="18"/>
    </location>
</feature>
<feature type="chain" id="PRO_5034068774" evidence="1">
    <location>
        <begin position="19"/>
        <end position="668"/>
    </location>
</feature>
<name>A0A8F9XJJ6_9BACT</name>
<sequence>MRLLLTFFAVVLALAAHARTTAPDWMREAARLAPAAAAAEVDATILLDEQRLTVEANGTYRIRVRKVTKILTDNGRTQARALFAYEQGAEKIRSLDAWLIRPDGATTKLDKSCFADVAVYASALELYSERRARLGLPAENADPGSIFGYEADVEQTAVLGQLTWSFQRALPVERSVFAVSLPDGWTLDARVFNHAPVEPRNAGGTAVWELRHLPAFENVPFGNSFAAGAVQLALDLKPPLRPGRPEVRATFSDWRAVSAYFTPAFDAAAVPDPAITQRVAQAVAVAPTPWDQVTALCRLAQSANYISIDLDAAHAGGFRPRPAPAVFRCNYGDCKDKSTLLRALLAAHGVESWPVAVFALDRDRVKPDWPSPLQFNHCILAIRIGDNAQPPALLVHPTLGRLMLFDPTDPYTPPGLLPTGDQGGFGLLLAGESGGLITLPTLDAAHHHLDRQIRARIAPDGSISGTIEEHFAGSESSAVRAGWRAQSATDFQARLATWLATTLNGPQITRCEPRDDFVQGNFDLGVDFNATRFARRMRNTLLIFKPVVVARRSAVILKPEPRLSPIALPATRFTERTELALPAGYRLDEMPPPLELRTSFGTYTSHGAIADGKFIFSRRLELQATTLPATEYEHVRRFFEQVAETENTPVVLERVEPTESPAVDPADS</sequence>
<dbReference type="EMBL" id="CP080507">
    <property type="protein sequence ID" value="QYM78728.1"/>
    <property type="molecule type" value="Genomic_DNA"/>
</dbReference>
<evidence type="ECO:0000313" key="3">
    <source>
        <dbReference type="EMBL" id="QYM78728.1"/>
    </source>
</evidence>
<keyword evidence="4" id="KW-1185">Reference proteome</keyword>
<dbReference type="KEGG" id="ole:K0B96_15710"/>
<dbReference type="Gene3D" id="2.60.120.1130">
    <property type="match status" value="1"/>
</dbReference>
<dbReference type="Pfam" id="PF12969">
    <property type="entry name" value="DUF3857"/>
    <property type="match status" value="1"/>
</dbReference>
<dbReference type="RefSeq" id="WP_220161832.1">
    <property type="nucleotide sequence ID" value="NZ_CP080507.1"/>
</dbReference>
<dbReference type="AlphaFoldDB" id="A0A8F9XJJ6"/>
<dbReference type="Gene3D" id="3.10.620.30">
    <property type="match status" value="1"/>
</dbReference>
<proteinExistence type="predicted"/>
<dbReference type="Proteomes" id="UP000825051">
    <property type="component" value="Chromosome"/>
</dbReference>
<evidence type="ECO:0000256" key="1">
    <source>
        <dbReference type="SAM" id="SignalP"/>
    </source>
</evidence>
<reference evidence="3" key="1">
    <citation type="submission" date="2021-08" db="EMBL/GenBank/DDBJ databases">
        <title>Genome of a novel bacterium of the phylum Verrucomicrobia, Oleiharenicola sp. KSB-15.</title>
        <authorList>
            <person name="Chung J.-H."/>
            <person name="Ahn J.-H."/>
            <person name="Yoon Y."/>
            <person name="Kim D.-Y."/>
            <person name="An S.-H."/>
            <person name="Park I."/>
            <person name="Yeon J."/>
        </authorList>
    </citation>
    <scope>NUCLEOTIDE SEQUENCE</scope>
    <source>
        <strain evidence="3">KSB-15</strain>
    </source>
</reference>
<accession>A0A8F9XJJ6</accession>
<dbReference type="Gene3D" id="2.60.40.3140">
    <property type="match status" value="1"/>
</dbReference>
<gene>
    <name evidence="3" type="ORF">K0B96_15710</name>
</gene>
<dbReference type="InterPro" id="IPR024618">
    <property type="entry name" value="DUF3857"/>
</dbReference>
<feature type="domain" description="DUF3857" evidence="2">
    <location>
        <begin position="56"/>
        <end position="216"/>
    </location>
</feature>
<keyword evidence="1" id="KW-0732">Signal</keyword>